<dbReference type="SUPFAM" id="SSF52402">
    <property type="entry name" value="Adenine nucleotide alpha hydrolases-like"/>
    <property type="match status" value="1"/>
</dbReference>
<feature type="active site" description="Proton acceptor; for glutaminase activity" evidence="7">
    <location>
        <position position="41"/>
    </location>
</feature>
<proteinExistence type="inferred from homology"/>
<dbReference type="EC" id="6.3.5.1" evidence="7 8"/>
<feature type="binding site" evidence="7">
    <location>
        <position position="114"/>
    </location>
    <ligand>
        <name>L-glutamine</name>
        <dbReference type="ChEBI" id="CHEBI:58359"/>
    </ligand>
</feature>
<evidence type="ECO:0000256" key="7">
    <source>
        <dbReference type="HAMAP-Rule" id="MF_02090"/>
    </source>
</evidence>
<feature type="active site" description="For glutaminase activity" evidence="7">
    <location>
        <position position="108"/>
    </location>
</feature>
<dbReference type="InterPro" id="IPR022310">
    <property type="entry name" value="NAD/GMP_synthase"/>
</dbReference>
<dbReference type="PIRSF" id="PIRSF006630">
    <property type="entry name" value="NADS_GAT"/>
    <property type="match status" value="1"/>
</dbReference>
<feature type="binding site" evidence="7">
    <location>
        <position position="177"/>
    </location>
    <ligand>
        <name>L-glutamine</name>
        <dbReference type="ChEBI" id="CHEBI:58359"/>
    </ligand>
</feature>
<reference evidence="11 12" key="1">
    <citation type="journal article" date="2016" name="Nat. Commun.">
        <title>Thousands of microbial genomes shed light on interconnected biogeochemical processes in an aquifer system.</title>
        <authorList>
            <person name="Anantharaman K."/>
            <person name="Brown C.T."/>
            <person name="Hug L.A."/>
            <person name="Sharon I."/>
            <person name="Castelle C.J."/>
            <person name="Probst A.J."/>
            <person name="Thomas B.C."/>
            <person name="Singh A."/>
            <person name="Wilkins M.J."/>
            <person name="Karaoz U."/>
            <person name="Brodie E.L."/>
            <person name="Williams K.H."/>
            <person name="Hubbard S.S."/>
            <person name="Banfield J.F."/>
        </authorList>
    </citation>
    <scope>NUCLEOTIDE SEQUENCE [LARGE SCALE GENOMIC DNA]</scope>
</reference>
<evidence type="ECO:0000313" key="11">
    <source>
        <dbReference type="EMBL" id="OGC14683.1"/>
    </source>
</evidence>
<dbReference type="InterPro" id="IPR036526">
    <property type="entry name" value="C-N_Hydrolase_sf"/>
</dbReference>
<gene>
    <name evidence="7" type="primary">nadE</name>
    <name evidence="11" type="ORF">A2290_01380</name>
</gene>
<keyword evidence="5 7" id="KW-0067">ATP-binding</keyword>
<dbReference type="CDD" id="cd00553">
    <property type="entry name" value="NAD_synthase"/>
    <property type="match status" value="1"/>
</dbReference>
<evidence type="ECO:0000256" key="8">
    <source>
        <dbReference type="PIRNR" id="PIRNR006630"/>
    </source>
</evidence>
<dbReference type="InterPro" id="IPR003694">
    <property type="entry name" value="NAD_synthase"/>
</dbReference>
<organism evidence="11 12">
    <name type="scientific">candidate division WOR-1 bacterium RIFOXYB2_FULL_36_35</name>
    <dbReference type="NCBI Taxonomy" id="1802578"/>
    <lineage>
        <taxon>Bacteria</taxon>
        <taxon>Bacillati</taxon>
        <taxon>Saganbacteria</taxon>
    </lineage>
</organism>
<dbReference type="CDD" id="cd07570">
    <property type="entry name" value="GAT_Gln-NAD-synth"/>
    <property type="match status" value="1"/>
</dbReference>
<feature type="domain" description="CN hydrolase" evidence="10">
    <location>
        <begin position="1"/>
        <end position="241"/>
    </location>
</feature>
<dbReference type="FunFam" id="3.40.50.620:FF:000106">
    <property type="entry name" value="Glutamine-dependent NAD(+) synthetase"/>
    <property type="match status" value="1"/>
</dbReference>
<evidence type="ECO:0000256" key="5">
    <source>
        <dbReference type="ARBA" id="ARBA00022840"/>
    </source>
</evidence>
<evidence type="ECO:0000256" key="9">
    <source>
        <dbReference type="RuleBase" id="RU003811"/>
    </source>
</evidence>
<comment type="caution">
    <text evidence="11">The sequence shown here is derived from an EMBL/GenBank/DDBJ whole genome shotgun (WGS) entry which is preliminary data.</text>
</comment>
<feature type="binding site" evidence="7">
    <location>
        <position position="504"/>
    </location>
    <ligand>
        <name>deamido-NAD(+)</name>
        <dbReference type="ChEBI" id="CHEBI:58437"/>
        <note>ligand shared between two neighboring subunits</note>
    </ligand>
</feature>
<evidence type="ECO:0000256" key="6">
    <source>
        <dbReference type="ARBA" id="ARBA00023027"/>
    </source>
</evidence>
<evidence type="ECO:0000256" key="1">
    <source>
        <dbReference type="ARBA" id="ARBA00005188"/>
    </source>
</evidence>
<dbReference type="PROSITE" id="PS50263">
    <property type="entry name" value="CN_HYDROLASE"/>
    <property type="match status" value="1"/>
</dbReference>
<keyword evidence="4 7" id="KW-0547">Nucleotide-binding</keyword>
<dbReference type="GO" id="GO:0004359">
    <property type="term" value="F:glutaminase activity"/>
    <property type="evidence" value="ECO:0007669"/>
    <property type="project" value="InterPro"/>
</dbReference>
<comment type="pathway">
    <text evidence="1 7 8">Cofactor biosynthesis; NAD(+) biosynthesis; NAD(+) from deamido-NAD(+) (L-Gln route): step 1/1.</text>
</comment>
<name>A0A1F4S4L9_UNCSA</name>
<evidence type="ECO:0000313" key="12">
    <source>
        <dbReference type="Proteomes" id="UP000177905"/>
    </source>
</evidence>
<dbReference type="GO" id="GO:0005524">
    <property type="term" value="F:ATP binding"/>
    <property type="evidence" value="ECO:0007669"/>
    <property type="project" value="UniProtKB-UniRule"/>
</dbReference>
<feature type="binding site" evidence="7">
    <location>
        <position position="385"/>
    </location>
    <ligand>
        <name>ATP</name>
        <dbReference type="ChEBI" id="CHEBI:30616"/>
    </ligand>
</feature>
<dbReference type="GO" id="GO:0008795">
    <property type="term" value="F:NAD+ synthase activity"/>
    <property type="evidence" value="ECO:0007669"/>
    <property type="project" value="UniProtKB-UniRule"/>
</dbReference>
<evidence type="ECO:0000256" key="4">
    <source>
        <dbReference type="ARBA" id="ARBA00022741"/>
    </source>
</evidence>
<dbReference type="Gene3D" id="3.40.50.620">
    <property type="entry name" value="HUPs"/>
    <property type="match status" value="1"/>
</dbReference>
<dbReference type="EMBL" id="MEUA01000033">
    <property type="protein sequence ID" value="OGC14683.1"/>
    <property type="molecule type" value="Genomic_DNA"/>
</dbReference>
<comment type="catalytic activity">
    <reaction evidence="7 8">
        <text>deamido-NAD(+) + L-glutamine + ATP + H2O = L-glutamate + AMP + diphosphate + NAD(+) + H(+)</text>
        <dbReference type="Rhea" id="RHEA:24384"/>
        <dbReference type="ChEBI" id="CHEBI:15377"/>
        <dbReference type="ChEBI" id="CHEBI:15378"/>
        <dbReference type="ChEBI" id="CHEBI:29985"/>
        <dbReference type="ChEBI" id="CHEBI:30616"/>
        <dbReference type="ChEBI" id="CHEBI:33019"/>
        <dbReference type="ChEBI" id="CHEBI:57540"/>
        <dbReference type="ChEBI" id="CHEBI:58359"/>
        <dbReference type="ChEBI" id="CHEBI:58437"/>
        <dbReference type="ChEBI" id="CHEBI:456215"/>
        <dbReference type="EC" id="6.3.5.1"/>
    </reaction>
</comment>
<evidence type="ECO:0000256" key="2">
    <source>
        <dbReference type="ARBA" id="ARBA00007145"/>
    </source>
</evidence>
<dbReference type="NCBIfam" id="TIGR00552">
    <property type="entry name" value="nadE"/>
    <property type="match status" value="1"/>
</dbReference>
<dbReference type="GO" id="GO:0005737">
    <property type="term" value="C:cytoplasm"/>
    <property type="evidence" value="ECO:0007669"/>
    <property type="project" value="InterPro"/>
</dbReference>
<comment type="function">
    <text evidence="7">Catalyzes the ATP-dependent amidation of deamido-NAD to form NAD. Uses L-glutamine as a nitrogen source.</text>
</comment>
<dbReference type="HAMAP" id="MF_02090">
    <property type="entry name" value="NadE_glutamine_dep"/>
    <property type="match status" value="1"/>
</dbReference>
<keyword evidence="6 7" id="KW-0520">NAD</keyword>
<dbReference type="GO" id="GO:0003952">
    <property type="term" value="F:NAD+ synthase (glutamine-hydrolyzing) activity"/>
    <property type="evidence" value="ECO:0007669"/>
    <property type="project" value="UniProtKB-UniRule"/>
</dbReference>
<dbReference type="NCBIfam" id="NF010588">
    <property type="entry name" value="PRK13981.1"/>
    <property type="match status" value="1"/>
</dbReference>
<feature type="binding site" evidence="7">
    <location>
        <begin position="278"/>
        <end position="285"/>
    </location>
    <ligand>
        <name>ATP</name>
        <dbReference type="ChEBI" id="CHEBI:30616"/>
    </ligand>
</feature>
<protein>
    <recommendedName>
        <fullName evidence="7 8">Glutamine-dependent NAD(+) synthetase</fullName>
        <ecNumber evidence="7 8">6.3.5.1</ecNumber>
    </recommendedName>
    <alternativeName>
        <fullName evidence="7 8">NAD(+) synthase [glutamine-hydrolyzing]</fullName>
    </alternativeName>
</protein>
<dbReference type="PANTHER" id="PTHR23090:SF9">
    <property type="entry name" value="GLUTAMINE-DEPENDENT NAD(+) SYNTHETASE"/>
    <property type="match status" value="1"/>
</dbReference>
<comment type="caution">
    <text evidence="7">Lacks conserved residue(s) required for the propagation of feature annotation.</text>
</comment>
<dbReference type="InterPro" id="IPR003010">
    <property type="entry name" value="C-N_Hydrolase"/>
</dbReference>
<feature type="binding site" evidence="7">
    <location>
        <position position="390"/>
    </location>
    <ligand>
        <name>deamido-NAD(+)</name>
        <dbReference type="ChEBI" id="CHEBI:58437"/>
        <note>ligand shared between two neighboring subunits</note>
    </ligand>
</feature>
<evidence type="ECO:0000256" key="3">
    <source>
        <dbReference type="ARBA" id="ARBA00022598"/>
    </source>
</evidence>
<dbReference type="Pfam" id="PF00795">
    <property type="entry name" value="CN_hydrolase"/>
    <property type="match status" value="1"/>
</dbReference>
<dbReference type="UniPathway" id="UPA00253">
    <property type="reaction ID" value="UER00334"/>
</dbReference>
<accession>A0A1F4S4L9</accession>
<feature type="binding site" evidence="7">
    <location>
        <position position="361"/>
    </location>
    <ligand>
        <name>deamido-NAD(+)</name>
        <dbReference type="ChEBI" id="CHEBI:58437"/>
        <note>ligand shared between two neighboring subunits</note>
    </ligand>
</feature>
<sequence length="533" mass="60196">MKLALAQINPTVGDLDGNTRKIIDYINKAEKERADIVVFPELAITGYPPEDLLLKDQFVMDNLSCFTKIKQASDKIAVYIGFVDKKGKDLFNAAAFIVDCEVKKLYHKINLPNYSVFDEKRYFKDGKNYSIVNYKGEKIGLGICEDIWVKDSPYLEASKAGASIMLNINASPYHLGKIKEREKILGKLAKKTKAYIVYLNMVGGQDELVFDGGSMVFGPKGEKVASAIQYKEELLFVDLGQKNKTAPWLDRSSEIYNALILGTSDYVKKNDFSDVLIGLSGGIDSALTLVIACDALGKDKVHPVFMPSQYTANQSYKDARKLCENLGIEMIEISIKDLFNVYLKELAPHFKGMVQNIAEENLQARIRGNYLMALSNKFGWLVLTTGNKSEMSTGYCTLYGDMSGGFSVLKDISKTLVYELSNFRNSAWKEKGLIPQSIIDRPPTAELKPDQKDQDTLPPYDILDKIMHSYVEENKCGWEVCKIHGIDKKIVDKIVKMIDFSEYKRRQTPPGPRITPRAFGKDWRLPITNRYFR</sequence>
<comment type="similarity">
    <text evidence="2 7 8">In the C-terminal section; belongs to the NAD synthetase family.</text>
</comment>
<dbReference type="Proteomes" id="UP000177905">
    <property type="component" value="Unassembled WGS sequence"/>
</dbReference>
<dbReference type="PANTHER" id="PTHR23090">
    <property type="entry name" value="NH 3 /GLUTAMINE-DEPENDENT NAD + SYNTHETASE"/>
    <property type="match status" value="1"/>
</dbReference>
<feature type="active site" description="Nucleophile; for glutaminase activity" evidence="7">
    <location>
        <position position="144"/>
    </location>
</feature>
<dbReference type="InterPro" id="IPR014729">
    <property type="entry name" value="Rossmann-like_a/b/a_fold"/>
</dbReference>
<comment type="similarity">
    <text evidence="9">Belongs to the NAD synthetase family.</text>
</comment>
<dbReference type="Pfam" id="PF02540">
    <property type="entry name" value="NAD_synthase"/>
    <property type="match status" value="1"/>
</dbReference>
<dbReference type="Gene3D" id="3.60.110.10">
    <property type="entry name" value="Carbon-nitrogen hydrolase"/>
    <property type="match status" value="1"/>
</dbReference>
<keyword evidence="3 7" id="KW-0436">Ligase</keyword>
<evidence type="ECO:0000259" key="10">
    <source>
        <dbReference type="PROSITE" id="PS50263"/>
    </source>
</evidence>
<dbReference type="InterPro" id="IPR014445">
    <property type="entry name" value="Gln-dep_NAD_synthase"/>
</dbReference>
<feature type="binding site" evidence="7">
    <location>
        <position position="171"/>
    </location>
    <ligand>
        <name>L-glutamine</name>
        <dbReference type="ChEBI" id="CHEBI:58359"/>
    </ligand>
</feature>
<dbReference type="GO" id="GO:0009435">
    <property type="term" value="P:NAD+ biosynthetic process"/>
    <property type="evidence" value="ECO:0007669"/>
    <property type="project" value="UniProtKB-UniRule"/>
</dbReference>
<dbReference type="SUPFAM" id="SSF56317">
    <property type="entry name" value="Carbon-nitrogen hydrolase"/>
    <property type="match status" value="1"/>
</dbReference>
<dbReference type="AlphaFoldDB" id="A0A1F4S4L9"/>